<dbReference type="AlphaFoldDB" id="A0A0H3A9C3"/>
<evidence type="ECO:0000313" key="2">
    <source>
        <dbReference type="Proteomes" id="UP000009173"/>
    </source>
</evidence>
<organism evidence="1 2">
    <name type="scientific">Nitratidesulfovibrio vulgaris (strain DP4)</name>
    <name type="common">Desulfovibrio vulgaris</name>
    <dbReference type="NCBI Taxonomy" id="391774"/>
    <lineage>
        <taxon>Bacteria</taxon>
        <taxon>Pseudomonadati</taxon>
        <taxon>Thermodesulfobacteriota</taxon>
        <taxon>Desulfovibrionia</taxon>
        <taxon>Desulfovibrionales</taxon>
        <taxon>Desulfovibrionaceae</taxon>
        <taxon>Nitratidesulfovibrio</taxon>
    </lineage>
</organism>
<proteinExistence type="predicted"/>
<sequence>MNMDNHAYAYCPNPYCSGRSGQSQLPHAARTESGDTGSCPHCGGPMRTSCPRCGDRMTIRPQLFCPACGTDLMAATAAVPCRVCGSPATVRAGARGELAVCSERCLVTLIKSTTEVCDHCGTRFITRERHAGEEPATAKEPSGDFCSDTCRERHIAEVRGHGTHRPHIGK</sequence>
<dbReference type="EMBL" id="CP000527">
    <property type="protein sequence ID" value="ABM28910.1"/>
    <property type="molecule type" value="Genomic_DNA"/>
</dbReference>
<dbReference type="Proteomes" id="UP000009173">
    <property type="component" value="Chromosome"/>
</dbReference>
<reference evidence="2" key="1">
    <citation type="journal article" date="2009" name="Environ. Microbiol.">
        <title>Contribution of mobile genetic elements to Desulfovibrio vulgaris genome plasticity.</title>
        <authorList>
            <person name="Walker C.B."/>
            <person name="Stolyar S."/>
            <person name="Chivian D."/>
            <person name="Pinel N."/>
            <person name="Gabster J.A."/>
            <person name="Dehal P.S."/>
            <person name="He Z."/>
            <person name="Yang Z.K."/>
            <person name="Yen H.C."/>
            <person name="Zhou J."/>
            <person name="Wall J.D."/>
            <person name="Hazen T.C."/>
            <person name="Arkin A.P."/>
            <person name="Stahl D.A."/>
        </authorList>
    </citation>
    <scope>NUCLEOTIDE SEQUENCE [LARGE SCALE GENOMIC DNA]</scope>
    <source>
        <strain evidence="2">DP4</strain>
    </source>
</reference>
<evidence type="ECO:0008006" key="3">
    <source>
        <dbReference type="Google" id="ProtNLM"/>
    </source>
</evidence>
<dbReference type="HOGENOM" id="CLU_1568239_0_0_7"/>
<gene>
    <name evidence="1" type="ordered locus">Dvul_1893</name>
</gene>
<protein>
    <recommendedName>
        <fullName evidence="3">DZANK-type domain-containing protein</fullName>
    </recommendedName>
</protein>
<accession>A0A0H3A9C3</accession>
<evidence type="ECO:0000313" key="1">
    <source>
        <dbReference type="EMBL" id="ABM28910.1"/>
    </source>
</evidence>
<name>A0A0H3A9C3_NITV4</name>
<dbReference type="KEGG" id="dvl:Dvul_1893"/>